<accession>N1WAS6</accession>
<protein>
    <submittedName>
        <fullName evidence="2">Uncharacterized protein</fullName>
    </submittedName>
</protein>
<dbReference type="AlphaFoldDB" id="N1WAS6"/>
<dbReference type="EMBL" id="AOHC02000056">
    <property type="protein sequence ID" value="EMY76015.1"/>
    <property type="molecule type" value="Genomic_DNA"/>
</dbReference>
<keyword evidence="1" id="KW-0812">Transmembrane</keyword>
<reference evidence="2" key="1">
    <citation type="submission" date="2013-03" db="EMBL/GenBank/DDBJ databases">
        <authorList>
            <person name="Harkins D.M."/>
            <person name="Durkin A.S."/>
            <person name="Brinkac L.M."/>
            <person name="Haft D.H."/>
            <person name="Selengut J.D."/>
            <person name="Sanka R."/>
            <person name="DePew J."/>
            <person name="Purushe J."/>
            <person name="Hartskeerl R.A."/>
            <person name="Ahmed A."/>
            <person name="van der Linden H."/>
            <person name="Goris M.G.A."/>
            <person name="Vinetz J.M."/>
            <person name="Sutton G.G."/>
            <person name="Nierman W.C."/>
            <person name="Fouts D.E."/>
        </authorList>
    </citation>
    <scope>NUCLEOTIDE SEQUENCE [LARGE SCALE GENOMIC DNA]</scope>
    <source>
        <strain evidence="2">ICFT</strain>
    </source>
</reference>
<evidence type="ECO:0000313" key="3">
    <source>
        <dbReference type="Proteomes" id="UP000012313"/>
    </source>
</evidence>
<evidence type="ECO:0000313" key="2">
    <source>
        <dbReference type="EMBL" id="EMY76015.1"/>
    </source>
</evidence>
<dbReference type="Proteomes" id="UP000012313">
    <property type="component" value="Unassembled WGS sequence"/>
</dbReference>
<sequence>MKHKYKTDGKRIRVVSKSRKRECSAIFRSYLCVLLFSSFAYLLQESKLPSIPEKFPS</sequence>
<gene>
    <name evidence="2" type="ORF">LEP1GSC060_2268</name>
</gene>
<comment type="caution">
    <text evidence="2">The sequence shown here is derived from an EMBL/GenBank/DDBJ whole genome shotgun (WGS) entry which is preliminary data.</text>
</comment>
<name>N1WAS6_9LEPT</name>
<keyword evidence="3" id="KW-1185">Reference proteome</keyword>
<proteinExistence type="predicted"/>
<keyword evidence="1" id="KW-0472">Membrane</keyword>
<organism evidence="2 3">
    <name type="scientific">Leptospira weilii serovar Ranarum str. ICFT</name>
    <dbReference type="NCBI Taxonomy" id="1218598"/>
    <lineage>
        <taxon>Bacteria</taxon>
        <taxon>Pseudomonadati</taxon>
        <taxon>Spirochaetota</taxon>
        <taxon>Spirochaetia</taxon>
        <taxon>Leptospirales</taxon>
        <taxon>Leptospiraceae</taxon>
        <taxon>Leptospira</taxon>
    </lineage>
</organism>
<keyword evidence="1" id="KW-1133">Transmembrane helix</keyword>
<dbReference type="STRING" id="1218598.LEP1GSC060_2268"/>
<evidence type="ECO:0000256" key="1">
    <source>
        <dbReference type="SAM" id="Phobius"/>
    </source>
</evidence>
<feature type="transmembrane region" description="Helical" evidence="1">
    <location>
        <begin position="25"/>
        <end position="43"/>
    </location>
</feature>